<protein>
    <submittedName>
        <fullName evidence="3">Uncharacterized protein</fullName>
    </submittedName>
</protein>
<comment type="caution">
    <text evidence="3">The sequence shown here is derived from an EMBL/GenBank/DDBJ whole genome shotgun (WGS) entry which is preliminary data.</text>
</comment>
<feature type="chain" id="PRO_5040967308" evidence="2">
    <location>
        <begin position="23"/>
        <end position="200"/>
    </location>
</feature>
<evidence type="ECO:0000313" key="3">
    <source>
        <dbReference type="EMBL" id="KAJ5345210.1"/>
    </source>
</evidence>
<dbReference type="Proteomes" id="UP001147695">
    <property type="component" value="Unassembled WGS sequence"/>
</dbReference>
<dbReference type="EMBL" id="JAPZBQ010000002">
    <property type="protein sequence ID" value="KAJ5345210.1"/>
    <property type="molecule type" value="Genomic_DNA"/>
</dbReference>
<evidence type="ECO:0000313" key="4">
    <source>
        <dbReference type="Proteomes" id="UP001147695"/>
    </source>
</evidence>
<reference evidence="3" key="1">
    <citation type="submission" date="2022-12" db="EMBL/GenBank/DDBJ databases">
        <authorList>
            <person name="Petersen C."/>
        </authorList>
    </citation>
    <scope>NUCLEOTIDE SEQUENCE</scope>
    <source>
        <strain evidence="3">IBT 35673</strain>
    </source>
</reference>
<dbReference type="AlphaFoldDB" id="A0A9W9QT45"/>
<evidence type="ECO:0000256" key="2">
    <source>
        <dbReference type="SAM" id="SignalP"/>
    </source>
</evidence>
<organism evidence="3 4">
    <name type="scientific">Penicillium brevicompactum</name>
    <dbReference type="NCBI Taxonomy" id="5074"/>
    <lineage>
        <taxon>Eukaryota</taxon>
        <taxon>Fungi</taxon>
        <taxon>Dikarya</taxon>
        <taxon>Ascomycota</taxon>
        <taxon>Pezizomycotina</taxon>
        <taxon>Eurotiomycetes</taxon>
        <taxon>Eurotiomycetidae</taxon>
        <taxon>Eurotiales</taxon>
        <taxon>Aspergillaceae</taxon>
        <taxon>Penicillium</taxon>
    </lineage>
</organism>
<feature type="region of interest" description="Disordered" evidence="1">
    <location>
        <begin position="139"/>
        <end position="175"/>
    </location>
</feature>
<gene>
    <name evidence="3" type="ORF">N7452_003214</name>
</gene>
<accession>A0A9W9QT45</accession>
<proteinExistence type="predicted"/>
<evidence type="ECO:0000256" key="1">
    <source>
        <dbReference type="SAM" id="MobiDB-lite"/>
    </source>
</evidence>
<name>A0A9W9QT45_PENBR</name>
<sequence length="200" mass="19415">MQFKSLAAVLFASMAIAAPAETDSNQDIDDFTIPQSIAVVLATAVPSSFWAEATNTANFLSQVEDGFVSNSWPTWYSSLPESVKAYVTTAVGDYYPTWASSVSAEATSVSGSISSSLASATGSSSGVSTTTASTTVLTTTSSSASPTGSDASSSGSASGSASGSPSGSAGSSTSDGGAAPTGVALSFAGAVGVLGVALAL</sequence>
<feature type="signal peptide" evidence="2">
    <location>
        <begin position="1"/>
        <end position="22"/>
    </location>
</feature>
<keyword evidence="2" id="KW-0732">Signal</keyword>
<reference evidence="3" key="2">
    <citation type="journal article" date="2023" name="IMA Fungus">
        <title>Comparative genomic study of the Penicillium genus elucidates a diverse pangenome and 15 lateral gene transfer events.</title>
        <authorList>
            <person name="Petersen C."/>
            <person name="Sorensen T."/>
            <person name="Nielsen M.R."/>
            <person name="Sondergaard T.E."/>
            <person name="Sorensen J.L."/>
            <person name="Fitzpatrick D.A."/>
            <person name="Frisvad J.C."/>
            <person name="Nielsen K.L."/>
        </authorList>
    </citation>
    <scope>NUCLEOTIDE SEQUENCE</scope>
    <source>
        <strain evidence="3">IBT 35673</strain>
    </source>
</reference>